<organism evidence="1">
    <name type="scientific">Rhizophora mucronata</name>
    <name type="common">Asiatic mangrove</name>
    <dbReference type="NCBI Taxonomy" id="61149"/>
    <lineage>
        <taxon>Eukaryota</taxon>
        <taxon>Viridiplantae</taxon>
        <taxon>Streptophyta</taxon>
        <taxon>Embryophyta</taxon>
        <taxon>Tracheophyta</taxon>
        <taxon>Spermatophyta</taxon>
        <taxon>Magnoliopsida</taxon>
        <taxon>eudicotyledons</taxon>
        <taxon>Gunneridae</taxon>
        <taxon>Pentapetalae</taxon>
        <taxon>rosids</taxon>
        <taxon>fabids</taxon>
        <taxon>Malpighiales</taxon>
        <taxon>Rhizophoraceae</taxon>
        <taxon>Rhizophora</taxon>
    </lineage>
</organism>
<evidence type="ECO:0000313" key="1">
    <source>
        <dbReference type="EMBL" id="MBX49853.1"/>
    </source>
</evidence>
<protein>
    <submittedName>
        <fullName evidence="1">Uncharacterized protein</fullName>
    </submittedName>
</protein>
<dbReference type="EMBL" id="GGEC01069369">
    <property type="protein sequence ID" value="MBX49853.1"/>
    <property type="molecule type" value="Transcribed_RNA"/>
</dbReference>
<sequence>MGRTRFLIAIIASCWLFIFESSDFKYFCSVSRELSWKQIDSV</sequence>
<dbReference type="AlphaFoldDB" id="A0A2P2P5C9"/>
<name>A0A2P2P5C9_RHIMU</name>
<accession>A0A2P2P5C9</accession>
<proteinExistence type="predicted"/>
<reference evidence="1" key="1">
    <citation type="submission" date="2018-02" db="EMBL/GenBank/DDBJ databases">
        <title>Rhizophora mucronata_Transcriptome.</title>
        <authorList>
            <person name="Meera S.P."/>
            <person name="Sreeshan A."/>
            <person name="Augustine A."/>
        </authorList>
    </citation>
    <scope>NUCLEOTIDE SEQUENCE</scope>
    <source>
        <tissue evidence="1">Leaf</tissue>
    </source>
</reference>